<proteinExistence type="predicted"/>
<name>A0A520XG64_9DELT</name>
<dbReference type="EMBL" id="SHMQ01000002">
    <property type="protein sequence ID" value="RZV40174.1"/>
    <property type="molecule type" value="Genomic_DNA"/>
</dbReference>
<evidence type="ECO:0000313" key="1">
    <source>
        <dbReference type="EMBL" id="RZV40174.1"/>
    </source>
</evidence>
<organism evidence="1 2">
    <name type="scientific">Candidatus Acidulodesulfobacterium acidiphilum</name>
    <dbReference type="NCBI Taxonomy" id="2597224"/>
    <lineage>
        <taxon>Bacteria</taxon>
        <taxon>Deltaproteobacteria</taxon>
        <taxon>Candidatus Acidulodesulfobacterales</taxon>
        <taxon>Candidatus Acidulodesulfobacterium</taxon>
    </lineage>
</organism>
<protein>
    <submittedName>
        <fullName evidence="1">Uncharacterized protein</fullName>
    </submittedName>
</protein>
<dbReference type="Proteomes" id="UP000322454">
    <property type="component" value="Unassembled WGS sequence"/>
</dbReference>
<evidence type="ECO:0000313" key="2">
    <source>
        <dbReference type="Proteomes" id="UP000322454"/>
    </source>
</evidence>
<gene>
    <name evidence="1" type="ORF">EVJ48_01405</name>
</gene>
<sequence length="138" mass="16792">MSRYRFSDFAKEIKAEKDIFGNTLLDWQKYGWIGYDDPLETYFMQLDKDEDYPTVWYGIKWLEIKSPYVLTALIEKLFGCGIQFNQEIIDALIDERNDNYQEIEIVERLKEWDNRYRKQTFTFQEEYIKAGFAEKVFE</sequence>
<dbReference type="AlphaFoldDB" id="A0A520XG64"/>
<accession>A0A520XG64</accession>
<comment type="caution">
    <text evidence="1">The sequence shown here is derived from an EMBL/GenBank/DDBJ whole genome shotgun (WGS) entry which is preliminary data.</text>
</comment>
<reference evidence="1 2" key="1">
    <citation type="submission" date="2019-01" db="EMBL/GenBank/DDBJ databases">
        <title>Insights into ecological role of a new deltaproteobacterial order Candidatus Sinidesulfobacterales (Sva0485) by metagenomics and metatranscriptomics.</title>
        <authorList>
            <person name="Tan S."/>
            <person name="Liu J."/>
            <person name="Fang Y."/>
            <person name="Hedlund B."/>
            <person name="Lian Z.-H."/>
            <person name="Huang L.-Y."/>
            <person name="Li J.-T."/>
            <person name="Huang L.-N."/>
            <person name="Li W.-J."/>
            <person name="Jiang H.-C."/>
            <person name="Dong H.-L."/>
            <person name="Shu W.-S."/>
        </authorList>
    </citation>
    <scope>NUCLEOTIDE SEQUENCE [LARGE SCALE GENOMIC DNA]</scope>
    <source>
        <strain evidence="1">AP4</strain>
    </source>
</reference>